<evidence type="ECO:0000313" key="3">
    <source>
        <dbReference type="Proteomes" id="UP001595956"/>
    </source>
</evidence>
<dbReference type="EMBL" id="JBHSMD010000003">
    <property type="protein sequence ID" value="MFC5493630.1"/>
    <property type="molecule type" value="Genomic_DNA"/>
</dbReference>
<feature type="domain" description="Nucleotide modification associated" evidence="1">
    <location>
        <begin position="2"/>
        <end position="196"/>
    </location>
</feature>
<organism evidence="2 3">
    <name type="scientific">Nocardioides caricicola</name>
    <dbReference type="NCBI Taxonomy" id="634770"/>
    <lineage>
        <taxon>Bacteria</taxon>
        <taxon>Bacillati</taxon>
        <taxon>Actinomycetota</taxon>
        <taxon>Actinomycetes</taxon>
        <taxon>Propionibacteriales</taxon>
        <taxon>Nocardioidaceae</taxon>
        <taxon>Nocardioides</taxon>
    </lineage>
</organism>
<protein>
    <recommendedName>
        <fullName evidence="1">Nucleotide modification associated domain-containing protein</fullName>
    </recommendedName>
</protein>
<evidence type="ECO:0000313" key="2">
    <source>
        <dbReference type="EMBL" id="MFC5493630.1"/>
    </source>
</evidence>
<comment type="caution">
    <text evidence="2">The sequence shown here is derived from an EMBL/GenBank/DDBJ whole genome shotgun (WGS) entry which is preliminary data.</text>
</comment>
<dbReference type="RefSeq" id="WP_345173285.1">
    <property type="nucleotide sequence ID" value="NZ_BAABFQ010000004.1"/>
</dbReference>
<dbReference type="Proteomes" id="UP001595956">
    <property type="component" value="Unassembled WGS sequence"/>
</dbReference>
<proteinExistence type="predicted"/>
<sequence length="200" mass="22343">MRLFSYVVRYDIGFAPNPFYGWCTLATCKQDIRAHAGVGDWIVGTGSASTGLGDRLVYAMTVEETTTFDEYWADSRFAHKRPNLHGSLKQQYGDNIYHRDVDGRWIQEDSRHSHDDGTPNEGHIVRDTKADVVLLSRKFVYFGGDGPAIPAHLRGEEDLVHGRPAYRVNFSASFVAAAIGWIESLGTGVLGTPRDWPKLL</sequence>
<reference evidence="3" key="1">
    <citation type="journal article" date="2019" name="Int. J. Syst. Evol. Microbiol.">
        <title>The Global Catalogue of Microorganisms (GCM) 10K type strain sequencing project: providing services to taxonomists for standard genome sequencing and annotation.</title>
        <authorList>
            <consortium name="The Broad Institute Genomics Platform"/>
            <consortium name="The Broad Institute Genome Sequencing Center for Infectious Disease"/>
            <person name="Wu L."/>
            <person name="Ma J."/>
        </authorList>
    </citation>
    <scope>NUCLEOTIDE SEQUENCE [LARGE SCALE GENOMIC DNA]</scope>
    <source>
        <strain evidence="3">KACC 13778</strain>
    </source>
</reference>
<keyword evidence="3" id="KW-1185">Reference proteome</keyword>
<gene>
    <name evidence="2" type="ORF">ACFPKY_10975</name>
</gene>
<dbReference type="Pfam" id="PF18753">
    <property type="entry name" value="Nmad2"/>
    <property type="match status" value="1"/>
</dbReference>
<accession>A0ABW0N0J1</accession>
<evidence type="ECO:0000259" key="1">
    <source>
        <dbReference type="Pfam" id="PF18753"/>
    </source>
</evidence>
<dbReference type="InterPro" id="IPR041180">
    <property type="entry name" value="Nmad2"/>
</dbReference>
<name>A0ABW0N0J1_9ACTN</name>